<name>A0A0A1TRP0_9HYPO</name>
<sequence length="453" mass="49838">MSSYDRYNYSPLSTTRVIADVLVVVTDAVAFGLAITALCRIRRRKDPARISFLWLKCTYALFAVAMTMHAAGLIMKTVATAGFGGSSYSGFVFDVKVLAQIATFFLDVVPSLIIVTLVLFDEGIRIIRLNSAAKVSRLPHRIAYAWCTVTILITLVTFSAWIFVIRSTRTVYSSGPDYDIIIDNRVPQVRGAITYLGIVDYALMAAAVLFVVIRSIYLRIRTRRIRHVRRLTNYYVVNACLMILTVLYTPLGGLIQSPFTNFSIISYTSGDSEGLSDLIHCVMVLWPYFIILTIFFAEGLKKRNTLATITEAPLMQEVESSAGLAPTSNSTVPDASETSAVATTSDPLASSSLPTPAAGSAAATSMPQYEANAFAWPVPIDEAPPEYSLPQRPLGHLEIPPRNPNIASHNTDENEDPALPDHNEAMGLNHQADGLRPRRNSLPEDWKHGMKKN</sequence>
<dbReference type="AlphaFoldDB" id="A0A0A1TRP0"/>
<accession>A0A0A1TRP0</accession>
<dbReference type="OrthoDB" id="5217806at2759"/>
<feature type="region of interest" description="Disordered" evidence="1">
    <location>
        <begin position="386"/>
        <end position="453"/>
    </location>
</feature>
<dbReference type="HOGENOM" id="CLU_667384_0_0_1"/>
<evidence type="ECO:0000313" key="4">
    <source>
        <dbReference type="Proteomes" id="UP000039046"/>
    </source>
</evidence>
<feature type="compositionally biased region" description="Polar residues" evidence="1">
    <location>
        <begin position="326"/>
        <end position="341"/>
    </location>
</feature>
<evidence type="ECO:0000256" key="1">
    <source>
        <dbReference type="SAM" id="MobiDB-lite"/>
    </source>
</evidence>
<feature type="transmembrane region" description="Helical" evidence="2">
    <location>
        <begin position="275"/>
        <end position="297"/>
    </location>
</feature>
<reference evidence="3 4" key="1">
    <citation type="journal article" date="2015" name="Genome Announc.">
        <title>Draft Genome Sequence and Gene Annotation of the Entomopathogenic Fungus Verticillium hemipterigenum.</title>
        <authorList>
            <person name="Horn F."/>
            <person name="Habel A."/>
            <person name="Scharf D.H."/>
            <person name="Dworschak J."/>
            <person name="Brakhage A.A."/>
            <person name="Guthke R."/>
            <person name="Hertweck C."/>
            <person name="Linde J."/>
        </authorList>
    </citation>
    <scope>NUCLEOTIDE SEQUENCE [LARGE SCALE GENOMIC DNA]</scope>
</reference>
<feature type="compositionally biased region" description="Basic and acidic residues" evidence="1">
    <location>
        <begin position="433"/>
        <end position="453"/>
    </location>
</feature>
<dbReference type="EMBL" id="CDHN01000006">
    <property type="protein sequence ID" value="CEJ93987.1"/>
    <property type="molecule type" value="Genomic_DNA"/>
</dbReference>
<feature type="region of interest" description="Disordered" evidence="1">
    <location>
        <begin position="320"/>
        <end position="361"/>
    </location>
</feature>
<feature type="transmembrane region" description="Helical" evidence="2">
    <location>
        <begin position="192"/>
        <end position="213"/>
    </location>
</feature>
<organism evidence="3 4">
    <name type="scientific">[Torrubiella] hemipterigena</name>
    <dbReference type="NCBI Taxonomy" id="1531966"/>
    <lineage>
        <taxon>Eukaryota</taxon>
        <taxon>Fungi</taxon>
        <taxon>Dikarya</taxon>
        <taxon>Ascomycota</taxon>
        <taxon>Pezizomycotina</taxon>
        <taxon>Sordariomycetes</taxon>
        <taxon>Hypocreomycetidae</taxon>
        <taxon>Hypocreales</taxon>
        <taxon>Clavicipitaceae</taxon>
        <taxon>Clavicipitaceae incertae sedis</taxon>
        <taxon>'Torrubiella' clade</taxon>
    </lineage>
</organism>
<keyword evidence="2" id="KW-0812">Transmembrane</keyword>
<gene>
    <name evidence="3" type="ORF">VHEMI09544</name>
</gene>
<evidence type="ECO:0000313" key="3">
    <source>
        <dbReference type="EMBL" id="CEJ93987.1"/>
    </source>
</evidence>
<keyword evidence="2" id="KW-1133">Transmembrane helix</keyword>
<feature type="transmembrane region" description="Helical" evidence="2">
    <location>
        <begin position="53"/>
        <end position="75"/>
    </location>
</feature>
<dbReference type="Proteomes" id="UP000039046">
    <property type="component" value="Unassembled WGS sequence"/>
</dbReference>
<protein>
    <submittedName>
        <fullName evidence="3">Uncharacterized protein</fullName>
    </submittedName>
</protein>
<feature type="transmembrane region" description="Helical" evidence="2">
    <location>
        <begin position="141"/>
        <end position="164"/>
    </location>
</feature>
<feature type="compositionally biased region" description="Low complexity" evidence="1">
    <location>
        <begin position="342"/>
        <end position="361"/>
    </location>
</feature>
<feature type="transmembrane region" description="Helical" evidence="2">
    <location>
        <begin position="234"/>
        <end position="255"/>
    </location>
</feature>
<keyword evidence="4" id="KW-1185">Reference proteome</keyword>
<evidence type="ECO:0000256" key="2">
    <source>
        <dbReference type="SAM" id="Phobius"/>
    </source>
</evidence>
<feature type="transmembrane region" description="Helical" evidence="2">
    <location>
        <begin position="17"/>
        <end position="41"/>
    </location>
</feature>
<feature type="transmembrane region" description="Helical" evidence="2">
    <location>
        <begin position="95"/>
        <end position="120"/>
    </location>
</feature>
<proteinExistence type="predicted"/>
<keyword evidence="2" id="KW-0472">Membrane</keyword>